<keyword evidence="4" id="KW-0238">DNA-binding</keyword>
<dbReference type="InterPro" id="IPR013249">
    <property type="entry name" value="RNA_pol_sigma70_r4_t2"/>
</dbReference>
<name>A0A7C4QS02_9PLAN</name>
<evidence type="ECO:0000313" key="8">
    <source>
        <dbReference type="EMBL" id="HGT39966.1"/>
    </source>
</evidence>
<sequence length="175" mass="20032">MSERVALAELIDRHYALVYRYAYRLSGSATDAEDLTQQTFLQAQAHWEQLRDPAAAKYWLCAITRNAYLRAKRNPVRPVSLDLAPEPCAPVYPEEIDPHALQTALQELPEEFRTPVILFYFQEFSYKDIAAHLNVPLGTVMSRLARAKEALRRRLVAEHGTTAVRRPPFPQLTRG</sequence>
<evidence type="ECO:0000256" key="1">
    <source>
        <dbReference type="ARBA" id="ARBA00010641"/>
    </source>
</evidence>
<feature type="domain" description="RNA polymerase sigma-70 region 2" evidence="6">
    <location>
        <begin position="10"/>
        <end position="73"/>
    </location>
</feature>
<dbReference type="PANTHER" id="PTHR43133">
    <property type="entry name" value="RNA POLYMERASE ECF-TYPE SIGMA FACTO"/>
    <property type="match status" value="1"/>
</dbReference>
<keyword evidence="5" id="KW-0804">Transcription</keyword>
<dbReference type="SUPFAM" id="SSF88946">
    <property type="entry name" value="Sigma2 domain of RNA polymerase sigma factors"/>
    <property type="match status" value="1"/>
</dbReference>
<dbReference type="InterPro" id="IPR036388">
    <property type="entry name" value="WH-like_DNA-bd_sf"/>
</dbReference>
<evidence type="ECO:0000259" key="6">
    <source>
        <dbReference type="Pfam" id="PF04542"/>
    </source>
</evidence>
<dbReference type="GO" id="GO:0016987">
    <property type="term" value="F:sigma factor activity"/>
    <property type="evidence" value="ECO:0007669"/>
    <property type="project" value="UniProtKB-KW"/>
</dbReference>
<comment type="similarity">
    <text evidence="1">Belongs to the sigma-70 factor family. ECF subfamily.</text>
</comment>
<dbReference type="Gene3D" id="1.10.1740.10">
    <property type="match status" value="1"/>
</dbReference>
<dbReference type="EMBL" id="DSVQ01000015">
    <property type="protein sequence ID" value="HGT39966.1"/>
    <property type="molecule type" value="Genomic_DNA"/>
</dbReference>
<dbReference type="InterPro" id="IPR007627">
    <property type="entry name" value="RNA_pol_sigma70_r2"/>
</dbReference>
<comment type="caution">
    <text evidence="8">The sequence shown here is derived from an EMBL/GenBank/DDBJ whole genome shotgun (WGS) entry which is preliminary data.</text>
</comment>
<accession>A0A7C4QS02</accession>
<dbReference type="CDD" id="cd06171">
    <property type="entry name" value="Sigma70_r4"/>
    <property type="match status" value="1"/>
</dbReference>
<dbReference type="InterPro" id="IPR013324">
    <property type="entry name" value="RNA_pol_sigma_r3/r4-like"/>
</dbReference>
<evidence type="ECO:0000256" key="3">
    <source>
        <dbReference type="ARBA" id="ARBA00023082"/>
    </source>
</evidence>
<dbReference type="SUPFAM" id="SSF88659">
    <property type="entry name" value="Sigma3 and sigma4 domains of RNA polymerase sigma factors"/>
    <property type="match status" value="1"/>
</dbReference>
<dbReference type="InterPro" id="IPR014284">
    <property type="entry name" value="RNA_pol_sigma-70_dom"/>
</dbReference>
<dbReference type="Pfam" id="PF04542">
    <property type="entry name" value="Sigma70_r2"/>
    <property type="match status" value="1"/>
</dbReference>
<protein>
    <submittedName>
        <fullName evidence="8">Sigma-70 family RNA polymerase sigma factor</fullName>
    </submittedName>
</protein>
<dbReference type="GO" id="GO:0003677">
    <property type="term" value="F:DNA binding"/>
    <property type="evidence" value="ECO:0007669"/>
    <property type="project" value="UniProtKB-KW"/>
</dbReference>
<evidence type="ECO:0000256" key="4">
    <source>
        <dbReference type="ARBA" id="ARBA00023125"/>
    </source>
</evidence>
<proteinExistence type="inferred from homology"/>
<evidence type="ECO:0000259" key="7">
    <source>
        <dbReference type="Pfam" id="PF08281"/>
    </source>
</evidence>
<dbReference type="AlphaFoldDB" id="A0A7C4QS02"/>
<gene>
    <name evidence="8" type="ORF">ENS64_12000</name>
</gene>
<dbReference type="Pfam" id="PF08281">
    <property type="entry name" value="Sigma70_r4_2"/>
    <property type="match status" value="1"/>
</dbReference>
<dbReference type="NCBIfam" id="TIGR02937">
    <property type="entry name" value="sigma70-ECF"/>
    <property type="match status" value="1"/>
</dbReference>
<dbReference type="PANTHER" id="PTHR43133:SF8">
    <property type="entry name" value="RNA POLYMERASE SIGMA FACTOR HI_1459-RELATED"/>
    <property type="match status" value="1"/>
</dbReference>
<reference evidence="8" key="1">
    <citation type="journal article" date="2020" name="mSystems">
        <title>Genome- and Community-Level Interaction Insights into Carbon Utilization and Element Cycling Functions of Hydrothermarchaeota in Hydrothermal Sediment.</title>
        <authorList>
            <person name="Zhou Z."/>
            <person name="Liu Y."/>
            <person name="Xu W."/>
            <person name="Pan J."/>
            <person name="Luo Z.H."/>
            <person name="Li M."/>
        </authorList>
    </citation>
    <scope>NUCLEOTIDE SEQUENCE [LARGE SCALE GENOMIC DNA]</scope>
    <source>
        <strain evidence="8">SpSt-508</strain>
    </source>
</reference>
<evidence type="ECO:0000256" key="5">
    <source>
        <dbReference type="ARBA" id="ARBA00023163"/>
    </source>
</evidence>
<organism evidence="8">
    <name type="scientific">Schlesneria paludicola</name>
    <dbReference type="NCBI Taxonomy" id="360056"/>
    <lineage>
        <taxon>Bacteria</taxon>
        <taxon>Pseudomonadati</taxon>
        <taxon>Planctomycetota</taxon>
        <taxon>Planctomycetia</taxon>
        <taxon>Planctomycetales</taxon>
        <taxon>Planctomycetaceae</taxon>
        <taxon>Schlesneria</taxon>
    </lineage>
</organism>
<dbReference type="GO" id="GO:0006352">
    <property type="term" value="P:DNA-templated transcription initiation"/>
    <property type="evidence" value="ECO:0007669"/>
    <property type="project" value="InterPro"/>
</dbReference>
<dbReference type="InterPro" id="IPR039425">
    <property type="entry name" value="RNA_pol_sigma-70-like"/>
</dbReference>
<keyword evidence="3" id="KW-0731">Sigma factor</keyword>
<evidence type="ECO:0000256" key="2">
    <source>
        <dbReference type="ARBA" id="ARBA00023015"/>
    </source>
</evidence>
<dbReference type="Gene3D" id="1.10.10.10">
    <property type="entry name" value="Winged helix-like DNA-binding domain superfamily/Winged helix DNA-binding domain"/>
    <property type="match status" value="1"/>
</dbReference>
<dbReference type="InterPro" id="IPR013325">
    <property type="entry name" value="RNA_pol_sigma_r2"/>
</dbReference>
<keyword evidence="2" id="KW-0805">Transcription regulation</keyword>
<feature type="domain" description="RNA polymerase sigma factor 70 region 4 type 2" evidence="7">
    <location>
        <begin position="100"/>
        <end position="151"/>
    </location>
</feature>